<dbReference type="EMBL" id="PENG01000001">
    <property type="protein sequence ID" value="PJI26743.1"/>
    <property type="molecule type" value="Genomic_DNA"/>
</dbReference>
<feature type="region of interest" description="Disordered" evidence="4">
    <location>
        <begin position="104"/>
        <end position="132"/>
    </location>
</feature>
<dbReference type="RefSeq" id="WP_100369993.1">
    <property type="nucleotide sequence ID" value="NZ_PENG01000001.1"/>
</dbReference>
<sequence length="132" mass="14827">MLNAEIIGNLGCDAETRVNNGEKFYTFRVASSYKYVNKKTGEIVTETTWVSIVSRFLSEGILQYLKKGTKVFIRGRLEVKPYYGKDGKEHIGVNITANEVELCGGKSEDQNTETTESTNTNNNKIEDSDEPF</sequence>
<reference evidence="5 6" key="1">
    <citation type="submission" date="2017-11" db="EMBL/GenBank/DDBJ databases">
        <title>Genome sequencing of Prevotella intermedia KCOM 2832.</title>
        <authorList>
            <person name="Kook J.-K."/>
            <person name="Park S.-N."/>
            <person name="Lim Y.K."/>
        </authorList>
    </citation>
    <scope>NUCLEOTIDE SEQUENCE [LARGE SCALE GENOMIC DNA]</scope>
    <source>
        <strain evidence="5 6">KCOM 2832</strain>
    </source>
</reference>
<dbReference type="GO" id="GO:0006260">
    <property type="term" value="P:DNA replication"/>
    <property type="evidence" value="ECO:0007669"/>
    <property type="project" value="InterPro"/>
</dbReference>
<evidence type="ECO:0000313" key="5">
    <source>
        <dbReference type="EMBL" id="PJI26743.1"/>
    </source>
</evidence>
<proteinExistence type="predicted"/>
<dbReference type="InterPro" id="IPR012340">
    <property type="entry name" value="NA-bd_OB-fold"/>
</dbReference>
<dbReference type="PROSITE" id="PS50935">
    <property type="entry name" value="SSB"/>
    <property type="match status" value="1"/>
</dbReference>
<evidence type="ECO:0000256" key="1">
    <source>
        <dbReference type="ARBA" id="ARBA00023125"/>
    </source>
</evidence>
<gene>
    <name evidence="5" type="ORF">CTM58_00680</name>
</gene>
<dbReference type="InterPro" id="IPR000424">
    <property type="entry name" value="Primosome_PriB/ssb"/>
</dbReference>
<dbReference type="Pfam" id="PF00436">
    <property type="entry name" value="SSB"/>
    <property type="match status" value="1"/>
</dbReference>
<protein>
    <recommendedName>
        <fullName evidence="2 3">Single-stranded DNA-binding protein</fullName>
    </recommendedName>
</protein>
<dbReference type="GO" id="GO:0003697">
    <property type="term" value="F:single-stranded DNA binding"/>
    <property type="evidence" value="ECO:0007669"/>
    <property type="project" value="InterPro"/>
</dbReference>
<comment type="caution">
    <text evidence="5">The sequence shown here is derived from an EMBL/GenBank/DDBJ whole genome shotgun (WGS) entry which is preliminary data.</text>
</comment>
<dbReference type="AlphaFoldDB" id="A0A2M8TS30"/>
<evidence type="ECO:0000313" key="6">
    <source>
        <dbReference type="Proteomes" id="UP000229884"/>
    </source>
</evidence>
<dbReference type="InterPro" id="IPR011344">
    <property type="entry name" value="ssDNA-bd"/>
</dbReference>
<accession>A0A2M8TS30</accession>
<dbReference type="CDD" id="cd04496">
    <property type="entry name" value="SSB_OBF"/>
    <property type="match status" value="1"/>
</dbReference>
<dbReference type="Proteomes" id="UP000229884">
    <property type="component" value="Unassembled WGS sequence"/>
</dbReference>
<organism evidence="5 6">
    <name type="scientific">Prevotella intermedia</name>
    <dbReference type="NCBI Taxonomy" id="28131"/>
    <lineage>
        <taxon>Bacteria</taxon>
        <taxon>Pseudomonadati</taxon>
        <taxon>Bacteroidota</taxon>
        <taxon>Bacteroidia</taxon>
        <taxon>Bacteroidales</taxon>
        <taxon>Prevotellaceae</taxon>
        <taxon>Prevotella</taxon>
    </lineage>
</organism>
<evidence type="ECO:0000256" key="3">
    <source>
        <dbReference type="RuleBase" id="RU000524"/>
    </source>
</evidence>
<dbReference type="Gene3D" id="2.40.50.140">
    <property type="entry name" value="Nucleic acid-binding proteins"/>
    <property type="match status" value="1"/>
</dbReference>
<keyword evidence="1 2" id="KW-0238">DNA-binding</keyword>
<dbReference type="SUPFAM" id="SSF50249">
    <property type="entry name" value="Nucleic acid-binding proteins"/>
    <property type="match status" value="1"/>
</dbReference>
<name>A0A2M8TS30_PREIN</name>
<dbReference type="PIRSF" id="PIRSF002070">
    <property type="entry name" value="SSB"/>
    <property type="match status" value="1"/>
</dbReference>
<feature type="compositionally biased region" description="Low complexity" evidence="4">
    <location>
        <begin position="112"/>
        <end position="123"/>
    </location>
</feature>
<evidence type="ECO:0000256" key="2">
    <source>
        <dbReference type="PIRNR" id="PIRNR002070"/>
    </source>
</evidence>
<dbReference type="NCBIfam" id="TIGR00621">
    <property type="entry name" value="ssb"/>
    <property type="match status" value="1"/>
</dbReference>
<evidence type="ECO:0000256" key="4">
    <source>
        <dbReference type="SAM" id="MobiDB-lite"/>
    </source>
</evidence>